<sequence length="572" mass="63222">MVKLNNEALFKNVRANFAHATLNFMFIIAFVNVFQWIFGAENSIVGVIFTIMMSASMVRDMTATPVKHLLIQAAVLLWMGTSAFLVNTLPPLAAFPVNLLTVFFILYAFTYEYSSHMYFPYILSYLFLIFISPVTAGGLPKRLLGLLAGAVCVILYQLFMGRRRAAETARDVLCSMADDAVAAITYLLTGEGEAADPEKVHRRLFGLSQTVYDRRKKALCVSDAGFSMIDAGRGLEHIVLLLVDLKEPLTPEMRRILEKTGEKIGEYRAYISQEGGQLAPPAREDFACGGDERAETDFYNALLYLHNHLLHLSDPQKRTHYRKTVLSVTVRLKAALDVSPVRVLYALRVAFLLSVFTLAVQVLALPHGKWLLFTLASLSVPYADDVKQKTGKRLMATVAGGLFSVALYSLIPSMAGRTAVMMLSGYLSFYCAEYTGTFTCSTIGALGGAVFMTAFGWSDVGTMAAVRLGYVCVGAALAVAANCLLFPYKRGTATRQLLKKYAATTELLTRVCRERQVDTQLYYSLVIQAHLLEAKLLQNARAAGWDQLDGILVKCRAAVRHAHRNRTEALGW</sequence>
<dbReference type="STRING" id="460384.SAMN05216313_12072"/>
<dbReference type="AlphaFoldDB" id="A0A1I0IBM5"/>
<keyword evidence="4 5" id="KW-0472">Membrane</keyword>
<feature type="transmembrane region" description="Helical" evidence="5">
    <location>
        <begin position="44"/>
        <end position="62"/>
    </location>
</feature>
<feature type="transmembrane region" description="Helical" evidence="5">
    <location>
        <begin position="142"/>
        <end position="160"/>
    </location>
</feature>
<feature type="transmembrane region" description="Helical" evidence="5">
    <location>
        <begin position="394"/>
        <end position="411"/>
    </location>
</feature>
<evidence type="ECO:0000313" key="7">
    <source>
        <dbReference type="EMBL" id="SET94109.1"/>
    </source>
</evidence>
<dbReference type="GO" id="GO:0016020">
    <property type="term" value="C:membrane"/>
    <property type="evidence" value="ECO:0007669"/>
    <property type="project" value="UniProtKB-SubCell"/>
</dbReference>
<keyword evidence="2 5" id="KW-0812">Transmembrane</keyword>
<evidence type="ECO:0000256" key="3">
    <source>
        <dbReference type="ARBA" id="ARBA00022989"/>
    </source>
</evidence>
<feature type="domain" description="Integral membrane bound transporter" evidence="6">
    <location>
        <begin position="357"/>
        <end position="480"/>
    </location>
</feature>
<evidence type="ECO:0000259" key="6">
    <source>
        <dbReference type="Pfam" id="PF13515"/>
    </source>
</evidence>
<feature type="transmembrane region" description="Helical" evidence="5">
    <location>
        <begin position="92"/>
        <end position="111"/>
    </location>
</feature>
<protein>
    <submittedName>
        <fullName evidence="7">Fusaric acid resistance protein-like</fullName>
    </submittedName>
</protein>
<feature type="transmembrane region" description="Helical" evidence="5">
    <location>
        <begin position="468"/>
        <end position="488"/>
    </location>
</feature>
<feature type="transmembrane region" description="Helical" evidence="5">
    <location>
        <begin position="118"/>
        <end position="136"/>
    </location>
</feature>
<accession>A0A1I0IBM5</accession>
<evidence type="ECO:0000256" key="1">
    <source>
        <dbReference type="ARBA" id="ARBA00004141"/>
    </source>
</evidence>
<keyword evidence="8" id="KW-1185">Reference proteome</keyword>
<dbReference type="RefSeq" id="WP_092366754.1">
    <property type="nucleotide sequence ID" value="NZ_FOIM01000020.1"/>
</dbReference>
<keyword evidence="3 5" id="KW-1133">Transmembrane helix</keyword>
<proteinExistence type="predicted"/>
<gene>
    <name evidence="7" type="ORF">SAMN05216313_12072</name>
</gene>
<feature type="transmembrane region" description="Helical" evidence="5">
    <location>
        <begin position="432"/>
        <end position="456"/>
    </location>
</feature>
<evidence type="ECO:0000256" key="2">
    <source>
        <dbReference type="ARBA" id="ARBA00022692"/>
    </source>
</evidence>
<feature type="transmembrane region" description="Helical" evidence="5">
    <location>
        <begin position="343"/>
        <end position="364"/>
    </location>
</feature>
<evidence type="ECO:0000256" key="5">
    <source>
        <dbReference type="SAM" id="Phobius"/>
    </source>
</evidence>
<evidence type="ECO:0000313" key="8">
    <source>
        <dbReference type="Proteomes" id="UP000198508"/>
    </source>
</evidence>
<reference evidence="8" key="1">
    <citation type="submission" date="2016-10" db="EMBL/GenBank/DDBJ databases">
        <authorList>
            <person name="Varghese N."/>
            <person name="Submissions S."/>
        </authorList>
    </citation>
    <scope>NUCLEOTIDE SEQUENCE [LARGE SCALE GENOMIC DNA]</scope>
    <source>
        <strain evidence="8">NLAE-zl-G277</strain>
    </source>
</reference>
<feature type="transmembrane region" description="Helical" evidence="5">
    <location>
        <begin position="20"/>
        <end position="38"/>
    </location>
</feature>
<dbReference type="Pfam" id="PF13515">
    <property type="entry name" value="FUSC_2"/>
    <property type="match status" value="1"/>
</dbReference>
<dbReference type="EMBL" id="FOIM01000020">
    <property type="protein sequence ID" value="SET94109.1"/>
    <property type="molecule type" value="Genomic_DNA"/>
</dbReference>
<dbReference type="Proteomes" id="UP000198508">
    <property type="component" value="Unassembled WGS sequence"/>
</dbReference>
<name>A0A1I0IBM5_9FIRM</name>
<comment type="subcellular location">
    <subcellularLocation>
        <location evidence="1">Membrane</location>
        <topology evidence="1">Multi-pass membrane protein</topology>
    </subcellularLocation>
</comment>
<evidence type="ECO:0000256" key="4">
    <source>
        <dbReference type="ARBA" id="ARBA00023136"/>
    </source>
</evidence>
<dbReference type="InterPro" id="IPR049453">
    <property type="entry name" value="Memb_transporter_dom"/>
</dbReference>
<organism evidence="7 8">
    <name type="scientific">Enterocloster lavalensis</name>
    <dbReference type="NCBI Taxonomy" id="460384"/>
    <lineage>
        <taxon>Bacteria</taxon>
        <taxon>Bacillati</taxon>
        <taxon>Bacillota</taxon>
        <taxon>Clostridia</taxon>
        <taxon>Lachnospirales</taxon>
        <taxon>Lachnospiraceae</taxon>
        <taxon>Enterocloster</taxon>
    </lineage>
</organism>